<dbReference type="EMBL" id="JADEXN010000059">
    <property type="protein sequence ID" value="MBE9040147.1"/>
    <property type="molecule type" value="Genomic_DNA"/>
</dbReference>
<name>A0A928Z698_9CYAN</name>
<comment type="caution">
    <text evidence="3">The sequence shown here is derived from an EMBL/GenBank/DDBJ whole genome shotgun (WGS) entry which is preliminary data.</text>
</comment>
<keyword evidence="3" id="KW-0378">Hydrolase</keyword>
<keyword evidence="1" id="KW-0812">Transmembrane</keyword>
<sequence length="334" mass="36858">MLVFLGGSGLVCLLLAQFWGFWQHRQWLQRLGWMAVAFFAILNLLAFIFAYSLTHFTPPGTFGIGLPRPVNSRLPSDFGLEYTTRRIRVNDREWLESWFIPASNTDSSKGTILLFPGQGGSKGKQLLAPAQVLHGLGYDALLVDFRGVGGSSGSTSTIGVLEAKDVALAVDYARELQQQLQRRSPIVLYGVSMGSAAILRAVSRENVTPDAIVLELPFSRLLDAVRVRLADRGIPTFPAAELIVFWGGIQQGFNGFAHNPIADARQVRVPTLVLHGEDDRWMSLAQIDELLAVFPGEKQLTIFPDAGHQLLVTVDRDLWGQSIDRFLNAVGEKF</sequence>
<reference evidence="3" key="1">
    <citation type="submission" date="2020-10" db="EMBL/GenBank/DDBJ databases">
        <authorList>
            <person name="Castelo-Branco R."/>
            <person name="Eusebio N."/>
            <person name="Adriana R."/>
            <person name="Vieira A."/>
            <person name="Brugerolle De Fraissinette N."/>
            <person name="Rezende De Castro R."/>
            <person name="Schneider M.P."/>
            <person name="Vasconcelos V."/>
            <person name="Leao P.N."/>
        </authorList>
    </citation>
    <scope>NUCLEOTIDE SEQUENCE</scope>
    <source>
        <strain evidence="3">LEGE 11467</strain>
    </source>
</reference>
<organism evidence="3 4">
    <name type="scientific">Zarconia navalis LEGE 11467</name>
    <dbReference type="NCBI Taxonomy" id="1828826"/>
    <lineage>
        <taxon>Bacteria</taxon>
        <taxon>Bacillati</taxon>
        <taxon>Cyanobacteriota</taxon>
        <taxon>Cyanophyceae</taxon>
        <taxon>Oscillatoriophycideae</taxon>
        <taxon>Oscillatoriales</taxon>
        <taxon>Oscillatoriales incertae sedis</taxon>
        <taxon>Zarconia</taxon>
        <taxon>Zarconia navalis</taxon>
    </lineage>
</organism>
<dbReference type="Pfam" id="PF12697">
    <property type="entry name" value="Abhydrolase_6"/>
    <property type="match status" value="1"/>
</dbReference>
<evidence type="ECO:0000313" key="3">
    <source>
        <dbReference type="EMBL" id="MBE9040147.1"/>
    </source>
</evidence>
<protein>
    <submittedName>
        <fullName evidence="3">Alpha/beta fold hydrolase</fullName>
    </submittedName>
</protein>
<dbReference type="SUPFAM" id="SSF53474">
    <property type="entry name" value="alpha/beta-Hydrolases"/>
    <property type="match status" value="1"/>
</dbReference>
<proteinExistence type="predicted"/>
<dbReference type="Gene3D" id="3.40.50.1820">
    <property type="entry name" value="alpha/beta hydrolase"/>
    <property type="match status" value="1"/>
</dbReference>
<feature type="domain" description="AB hydrolase-1" evidence="2">
    <location>
        <begin position="129"/>
        <end position="313"/>
    </location>
</feature>
<evidence type="ECO:0000259" key="2">
    <source>
        <dbReference type="Pfam" id="PF12697"/>
    </source>
</evidence>
<evidence type="ECO:0000256" key="1">
    <source>
        <dbReference type="SAM" id="Phobius"/>
    </source>
</evidence>
<gene>
    <name evidence="3" type="ORF">IQ235_04990</name>
</gene>
<dbReference type="PANTHER" id="PTHR12277">
    <property type="entry name" value="ALPHA/BETA HYDROLASE DOMAIN-CONTAINING PROTEIN"/>
    <property type="match status" value="1"/>
</dbReference>
<dbReference type="AlphaFoldDB" id="A0A928Z698"/>
<dbReference type="Proteomes" id="UP000621799">
    <property type="component" value="Unassembled WGS sequence"/>
</dbReference>
<dbReference type="GO" id="GO:0016787">
    <property type="term" value="F:hydrolase activity"/>
    <property type="evidence" value="ECO:0007669"/>
    <property type="project" value="UniProtKB-KW"/>
</dbReference>
<dbReference type="InterPro" id="IPR029058">
    <property type="entry name" value="AB_hydrolase_fold"/>
</dbReference>
<evidence type="ECO:0000313" key="4">
    <source>
        <dbReference type="Proteomes" id="UP000621799"/>
    </source>
</evidence>
<accession>A0A928Z698</accession>
<dbReference type="InterPro" id="IPR000073">
    <property type="entry name" value="AB_hydrolase_1"/>
</dbReference>
<keyword evidence="1" id="KW-0472">Membrane</keyword>
<keyword evidence="1" id="KW-1133">Transmembrane helix</keyword>
<keyword evidence="4" id="KW-1185">Reference proteome</keyword>
<feature type="transmembrane region" description="Helical" evidence="1">
    <location>
        <begin position="30"/>
        <end position="51"/>
    </location>
</feature>